<accession>A0A643JRK8</accession>
<gene>
    <name evidence="1" type="ORF">Hfx1149_16725</name>
</gene>
<dbReference type="RefSeq" id="WP_151139871.1">
    <property type="nucleotide sequence ID" value="NZ_VZUS01000005.1"/>
</dbReference>
<evidence type="ECO:0000313" key="1">
    <source>
        <dbReference type="EMBL" id="KAB1185161.1"/>
    </source>
</evidence>
<name>A0A643JRK8_9EURY</name>
<protein>
    <submittedName>
        <fullName evidence="1">Uncharacterized protein</fullName>
    </submittedName>
</protein>
<proteinExistence type="predicted"/>
<comment type="caution">
    <text evidence="1">The sequence shown here is derived from an EMBL/GenBank/DDBJ whole genome shotgun (WGS) entry which is preliminary data.</text>
</comment>
<sequence>MYVEGIRTYDAPDGAALVRLQYTNSETVELSSGLAIGDSPRTFVTYYVDDPVVIRAEDECARSDTGTLDPTRG</sequence>
<reference evidence="1" key="1">
    <citation type="submission" date="2019-09" db="EMBL/GenBank/DDBJ databases">
        <title>Genomic analysis of Haloferax sp. CBA1149.</title>
        <authorList>
            <person name="Roh S.W."/>
        </authorList>
    </citation>
    <scope>NUCLEOTIDE SEQUENCE</scope>
    <source>
        <strain evidence="1">CBA1149</strain>
    </source>
</reference>
<organism evidence="1">
    <name type="scientific">Haloferax sp. CBA1149</name>
    <dbReference type="NCBI Taxonomy" id="2650753"/>
    <lineage>
        <taxon>Archaea</taxon>
        <taxon>Methanobacteriati</taxon>
        <taxon>Methanobacteriota</taxon>
        <taxon>Stenosarchaea group</taxon>
        <taxon>Halobacteria</taxon>
        <taxon>Halobacteriales</taxon>
        <taxon>Haloferacaceae</taxon>
        <taxon>Haloferax</taxon>
    </lineage>
</organism>
<dbReference type="EMBL" id="VZUS01000005">
    <property type="protein sequence ID" value="KAB1185161.1"/>
    <property type="molecule type" value="Genomic_DNA"/>
</dbReference>
<dbReference type="AlphaFoldDB" id="A0A643JRK8"/>